<dbReference type="AlphaFoldDB" id="A0A7S9L1F5"/>
<reference evidence="1 2" key="1">
    <citation type="submission" date="2020-11" db="EMBL/GenBank/DDBJ databases">
        <title>Pedobacter endophytica, an endophytic bacteria isolated form Carex pumila.</title>
        <authorList>
            <person name="Peng Y."/>
            <person name="Jiang L."/>
            <person name="Lee J."/>
        </authorList>
    </citation>
    <scope>NUCLEOTIDE SEQUENCE [LARGE SCALE GENOMIC DNA]</scope>
    <source>
        <strain evidence="1 2">JBR3-12</strain>
    </source>
</reference>
<dbReference type="EMBL" id="CP064939">
    <property type="protein sequence ID" value="QPH40707.1"/>
    <property type="molecule type" value="Genomic_DNA"/>
</dbReference>
<dbReference type="KEGG" id="pex:IZT61_05405"/>
<evidence type="ECO:0000313" key="1">
    <source>
        <dbReference type="EMBL" id="QPH40707.1"/>
    </source>
</evidence>
<proteinExistence type="predicted"/>
<name>A0A7S9L1F5_9SPHI</name>
<evidence type="ECO:0000313" key="2">
    <source>
        <dbReference type="Proteomes" id="UP000594759"/>
    </source>
</evidence>
<keyword evidence="2" id="KW-1185">Reference proteome</keyword>
<protein>
    <submittedName>
        <fullName evidence="1">Uncharacterized protein</fullName>
    </submittedName>
</protein>
<gene>
    <name evidence="1" type="ORF">IZT61_05405</name>
</gene>
<accession>A0A7S9L1F5</accession>
<dbReference type="Proteomes" id="UP000594759">
    <property type="component" value="Chromosome"/>
</dbReference>
<organism evidence="1 2">
    <name type="scientific">Pedobacter endophyticus</name>
    <dbReference type="NCBI Taxonomy" id="2789740"/>
    <lineage>
        <taxon>Bacteria</taxon>
        <taxon>Pseudomonadati</taxon>
        <taxon>Bacteroidota</taxon>
        <taxon>Sphingobacteriia</taxon>
        <taxon>Sphingobacteriales</taxon>
        <taxon>Sphingobacteriaceae</taxon>
        <taxon>Pedobacter</taxon>
    </lineage>
</organism>
<sequence length="56" mass="6686">MANPNRSEKEPTVTEITNELVKKSQELREKHQRTQEVFNKLKERTERFLTSDKAIK</sequence>
<dbReference type="RefSeq" id="WP_196100161.1">
    <property type="nucleotide sequence ID" value="NZ_CP064939.1"/>
</dbReference>